<keyword evidence="8" id="KW-0695">RNA-directed DNA polymerase</keyword>
<evidence type="ECO:0000256" key="1">
    <source>
        <dbReference type="ARBA" id="ARBA00022679"/>
    </source>
</evidence>
<dbReference type="CDD" id="cd09274">
    <property type="entry name" value="RNase_HI_RT_Ty3"/>
    <property type="match status" value="1"/>
</dbReference>
<comment type="caution">
    <text evidence="11">The sequence shown here is derived from an EMBL/GenBank/DDBJ whole genome shotgun (WGS) entry which is preliminary data.</text>
</comment>
<keyword evidence="5" id="KW-0255">Endonuclease</keyword>
<keyword evidence="3" id="KW-0540">Nuclease</keyword>
<dbReference type="GO" id="GO:0007018">
    <property type="term" value="P:microtubule-based movement"/>
    <property type="evidence" value="ECO:0007669"/>
    <property type="project" value="InterPro"/>
</dbReference>
<dbReference type="SUPFAM" id="SSF56672">
    <property type="entry name" value="DNA/RNA polymerases"/>
    <property type="match status" value="1"/>
</dbReference>
<dbReference type="GO" id="GO:0003964">
    <property type="term" value="F:RNA-directed DNA polymerase activity"/>
    <property type="evidence" value="ECO:0007669"/>
    <property type="project" value="UniProtKB-KW"/>
</dbReference>
<evidence type="ECO:0000256" key="5">
    <source>
        <dbReference type="ARBA" id="ARBA00022759"/>
    </source>
</evidence>
<dbReference type="GO" id="GO:0004519">
    <property type="term" value="F:endonuclease activity"/>
    <property type="evidence" value="ECO:0007669"/>
    <property type="project" value="UniProtKB-KW"/>
</dbReference>
<dbReference type="GO" id="GO:0008017">
    <property type="term" value="F:microtubule binding"/>
    <property type="evidence" value="ECO:0007669"/>
    <property type="project" value="InterPro"/>
</dbReference>
<evidence type="ECO:0000259" key="9">
    <source>
        <dbReference type="Pfam" id="PF00225"/>
    </source>
</evidence>
<accession>A0AAD5FCH0</accession>
<evidence type="ECO:0000313" key="11">
    <source>
        <dbReference type="EMBL" id="KAI5611711.1"/>
    </source>
</evidence>
<dbReference type="InterPro" id="IPR001752">
    <property type="entry name" value="Kinesin_motor_dom"/>
</dbReference>
<dbReference type="InterPro" id="IPR041373">
    <property type="entry name" value="RT_RNaseH"/>
</dbReference>
<dbReference type="AlphaFoldDB" id="A0AAD5FCH0"/>
<evidence type="ECO:0000256" key="2">
    <source>
        <dbReference type="ARBA" id="ARBA00022695"/>
    </source>
</evidence>
<evidence type="ECO:0000256" key="8">
    <source>
        <dbReference type="ARBA" id="ARBA00022918"/>
    </source>
</evidence>
<feature type="domain" description="Reverse transcriptase RNase H-like" evidence="10">
    <location>
        <begin position="396"/>
        <end position="473"/>
    </location>
</feature>
<reference evidence="11" key="1">
    <citation type="submission" date="2018-07" db="EMBL/GenBank/DDBJ databases">
        <title>Comparative genomics of catfishes provides insights into carnivory and benthic adaptation.</title>
        <authorList>
            <person name="Zhang Y."/>
            <person name="Wang D."/>
            <person name="Peng Z."/>
            <person name="Zheng S."/>
            <person name="Shao F."/>
            <person name="Tao W."/>
        </authorList>
    </citation>
    <scope>NUCLEOTIDE SEQUENCE</scope>
    <source>
        <strain evidence="11">Chongqing</strain>
    </source>
</reference>
<gene>
    <name evidence="11" type="ORF">C0J50_1352</name>
</gene>
<keyword evidence="1" id="KW-0808">Transferase</keyword>
<keyword evidence="12" id="KW-1185">Reference proteome</keyword>
<sequence>MGKTSLNISQLVHSKQSWKADMDPAGQVLTCFRAGLERLLSGLYAGISITEMWSEYPRGLMWRRSSGFTLDAAAMRPSSFWNCFTVSGWPSLTLLTAVRMTSIRAGDNRARNLAKSHNTPRKVILCTLSSVQSCRREQHLDAELPGALNEPISTNRPNADALELQRGQRCIHAFCEGTGPVSEGKWELKLPQSDVEIVDAKANFESEVWKQFDFPVKRNEKEEKSFTLYMVIELGGTELNICDHHRSSISFSMPEPLNTPGAPMSNSTHVMFRGTTSPLQSNSLRFWCKCSFIEIYNEQIFDLLHSASARRPLREDKKKRVFVQGAVENYAASAAGAYQGRPRHSPGPRKQRKPLTNCTEGSALIRLYTTLTSNSRSSLRWMLPPPVSEAGDSVCLHGCAYFSRKLSAAEQNYDIGNRELLAIKLALEEWQHWLEGALHPFTVITDNKNLQYIREAKRLNTRQARWALFFTRFHYQITYRPGSENGKANSLSRLYGPEEPTEPEPIIPTKLILSPIVWDLEEKIHTARGSEAAHSYLWYIGATVLHVLRYQGGS</sequence>
<dbReference type="GO" id="GO:0016787">
    <property type="term" value="F:hydrolase activity"/>
    <property type="evidence" value="ECO:0007669"/>
    <property type="project" value="UniProtKB-KW"/>
</dbReference>
<feature type="domain" description="Kinesin motor" evidence="9">
    <location>
        <begin position="268"/>
        <end position="335"/>
    </location>
</feature>
<keyword evidence="2" id="KW-0548">Nucleotidyltransferase</keyword>
<keyword evidence="4" id="KW-0547">Nucleotide-binding</keyword>
<evidence type="ECO:0000259" key="10">
    <source>
        <dbReference type="Pfam" id="PF17917"/>
    </source>
</evidence>
<evidence type="ECO:0008006" key="13">
    <source>
        <dbReference type="Google" id="ProtNLM"/>
    </source>
</evidence>
<keyword evidence="7" id="KW-0067">ATP-binding</keyword>
<dbReference type="GO" id="GO:0048731">
    <property type="term" value="P:system development"/>
    <property type="evidence" value="ECO:0007669"/>
    <property type="project" value="UniProtKB-ARBA"/>
</dbReference>
<evidence type="ECO:0000256" key="6">
    <source>
        <dbReference type="ARBA" id="ARBA00022801"/>
    </source>
</evidence>
<keyword evidence="6" id="KW-0378">Hydrolase</keyword>
<dbReference type="InterPro" id="IPR036961">
    <property type="entry name" value="Kinesin_motor_dom_sf"/>
</dbReference>
<organism evidence="11 12">
    <name type="scientific">Silurus asotus</name>
    <name type="common">Amur catfish</name>
    <name type="synonym">Parasilurus asotus</name>
    <dbReference type="NCBI Taxonomy" id="30991"/>
    <lineage>
        <taxon>Eukaryota</taxon>
        <taxon>Metazoa</taxon>
        <taxon>Chordata</taxon>
        <taxon>Craniata</taxon>
        <taxon>Vertebrata</taxon>
        <taxon>Euteleostomi</taxon>
        <taxon>Actinopterygii</taxon>
        <taxon>Neopterygii</taxon>
        <taxon>Teleostei</taxon>
        <taxon>Ostariophysi</taxon>
        <taxon>Siluriformes</taxon>
        <taxon>Siluridae</taxon>
        <taxon>Silurus</taxon>
    </lineage>
</organism>
<dbReference type="PANTHER" id="PTHR34072">
    <property type="entry name" value="ENZYMATIC POLYPROTEIN-RELATED"/>
    <property type="match status" value="1"/>
</dbReference>
<dbReference type="Pfam" id="PF00225">
    <property type="entry name" value="Kinesin"/>
    <property type="match status" value="1"/>
</dbReference>
<dbReference type="SUPFAM" id="SSF52540">
    <property type="entry name" value="P-loop containing nucleoside triphosphate hydrolases"/>
    <property type="match status" value="1"/>
</dbReference>
<evidence type="ECO:0000256" key="7">
    <source>
        <dbReference type="ARBA" id="ARBA00022840"/>
    </source>
</evidence>
<protein>
    <recommendedName>
        <fullName evidence="13">Reverse transcriptase RNase H-like domain-containing protein</fullName>
    </recommendedName>
</protein>
<dbReference type="GO" id="GO:0005524">
    <property type="term" value="F:ATP binding"/>
    <property type="evidence" value="ECO:0007669"/>
    <property type="project" value="UniProtKB-KW"/>
</dbReference>
<dbReference type="Pfam" id="PF17917">
    <property type="entry name" value="RT_RNaseH"/>
    <property type="match status" value="1"/>
</dbReference>
<dbReference type="Proteomes" id="UP001205998">
    <property type="component" value="Unassembled WGS sequence"/>
</dbReference>
<dbReference type="InterPro" id="IPR027417">
    <property type="entry name" value="P-loop_NTPase"/>
</dbReference>
<dbReference type="PANTHER" id="PTHR34072:SF42">
    <property type="entry name" value="INTEGRASE CATALYTIC DOMAIN-CONTAINING PROTEIN"/>
    <property type="match status" value="1"/>
</dbReference>
<name>A0AAD5FCH0_SILAS</name>
<dbReference type="EMBL" id="MU565024">
    <property type="protein sequence ID" value="KAI5611711.1"/>
    <property type="molecule type" value="Genomic_DNA"/>
</dbReference>
<evidence type="ECO:0000256" key="4">
    <source>
        <dbReference type="ARBA" id="ARBA00022741"/>
    </source>
</evidence>
<proteinExistence type="predicted"/>
<dbReference type="InterPro" id="IPR043502">
    <property type="entry name" value="DNA/RNA_pol_sf"/>
</dbReference>
<evidence type="ECO:0000256" key="3">
    <source>
        <dbReference type="ARBA" id="ARBA00022722"/>
    </source>
</evidence>
<evidence type="ECO:0000313" key="12">
    <source>
        <dbReference type="Proteomes" id="UP001205998"/>
    </source>
</evidence>
<dbReference type="Gene3D" id="3.40.850.10">
    <property type="entry name" value="Kinesin motor domain"/>
    <property type="match status" value="1"/>
</dbReference>
<dbReference type="GO" id="GO:0003777">
    <property type="term" value="F:microtubule motor activity"/>
    <property type="evidence" value="ECO:0007669"/>
    <property type="project" value="InterPro"/>
</dbReference>